<dbReference type="PANTHER" id="PTHR35545:SF11">
    <property type="entry name" value="OS04G0376200 PROTEIN"/>
    <property type="match status" value="1"/>
</dbReference>
<dbReference type="Proteomes" id="UP000479710">
    <property type="component" value="Unassembled WGS sequence"/>
</dbReference>
<gene>
    <name evidence="1" type="ORF">E2562_017652</name>
</gene>
<dbReference type="OrthoDB" id="690385at2759"/>
<keyword evidence="2" id="KW-1185">Reference proteome</keyword>
<name>A0A6G1BYE1_9ORYZ</name>
<accession>A0A6G1BYE1</accession>
<dbReference type="EMBL" id="SPHZ02000011">
    <property type="protein sequence ID" value="KAF0892674.1"/>
    <property type="molecule type" value="Genomic_DNA"/>
</dbReference>
<sequence length="105" mass="12213">MSRLATRFTGPKRWILPRPLDTTLLGLRELLIANVPPSWDISWPRLLLEAAPALEMLLIHVAGDAASPDEHHHRPAGRTIRWQPCRLRHRRLREVYMVGFRNTPR</sequence>
<protein>
    <submittedName>
        <fullName evidence="1">Uncharacterized protein</fullName>
    </submittedName>
</protein>
<dbReference type="PANTHER" id="PTHR35545">
    <property type="entry name" value="F-BOX DOMAIN-CONTAINING PROTEIN"/>
    <property type="match status" value="1"/>
</dbReference>
<dbReference type="AlphaFoldDB" id="A0A6G1BYE1"/>
<reference evidence="1 2" key="1">
    <citation type="submission" date="2019-11" db="EMBL/GenBank/DDBJ databases">
        <title>Whole genome sequence of Oryza granulata.</title>
        <authorList>
            <person name="Li W."/>
        </authorList>
    </citation>
    <scope>NUCLEOTIDE SEQUENCE [LARGE SCALE GENOMIC DNA]</scope>
    <source>
        <strain evidence="2">cv. Menghai</strain>
        <tissue evidence="1">Leaf</tissue>
    </source>
</reference>
<proteinExistence type="predicted"/>
<organism evidence="1 2">
    <name type="scientific">Oryza meyeriana var. granulata</name>
    <dbReference type="NCBI Taxonomy" id="110450"/>
    <lineage>
        <taxon>Eukaryota</taxon>
        <taxon>Viridiplantae</taxon>
        <taxon>Streptophyta</taxon>
        <taxon>Embryophyta</taxon>
        <taxon>Tracheophyta</taxon>
        <taxon>Spermatophyta</taxon>
        <taxon>Magnoliopsida</taxon>
        <taxon>Liliopsida</taxon>
        <taxon>Poales</taxon>
        <taxon>Poaceae</taxon>
        <taxon>BOP clade</taxon>
        <taxon>Oryzoideae</taxon>
        <taxon>Oryzeae</taxon>
        <taxon>Oryzinae</taxon>
        <taxon>Oryza</taxon>
        <taxon>Oryza meyeriana</taxon>
    </lineage>
</organism>
<evidence type="ECO:0000313" key="2">
    <source>
        <dbReference type="Proteomes" id="UP000479710"/>
    </source>
</evidence>
<evidence type="ECO:0000313" key="1">
    <source>
        <dbReference type="EMBL" id="KAF0892674.1"/>
    </source>
</evidence>
<comment type="caution">
    <text evidence="1">The sequence shown here is derived from an EMBL/GenBank/DDBJ whole genome shotgun (WGS) entry which is preliminary data.</text>
</comment>